<reference evidence="1 2" key="1">
    <citation type="submission" date="2023-02" db="EMBL/GenBank/DDBJ databases">
        <title>Dictyobacter halimunensis sp. nov., a new member of the class Ktedonobacteria from forest soil in a geothermal area.</title>
        <authorList>
            <person name="Rachmania M.K."/>
            <person name="Ningsih F."/>
            <person name="Sakai Y."/>
            <person name="Yabe S."/>
            <person name="Yokota A."/>
            <person name="Sjamsuridzal W."/>
        </authorList>
    </citation>
    <scope>NUCLEOTIDE SEQUENCE [LARGE SCALE GENOMIC DNA]</scope>
    <source>
        <strain evidence="1 2">S3.2.2.5</strain>
    </source>
</reference>
<comment type="caution">
    <text evidence="1">The sequence shown here is derived from an EMBL/GenBank/DDBJ whole genome shotgun (WGS) entry which is preliminary data.</text>
</comment>
<keyword evidence="2" id="KW-1185">Reference proteome</keyword>
<dbReference type="SUPFAM" id="SSF46689">
    <property type="entry name" value="Homeodomain-like"/>
    <property type="match status" value="1"/>
</dbReference>
<protein>
    <submittedName>
        <fullName evidence="1">Transposase</fullName>
    </submittedName>
</protein>
<proteinExistence type="predicted"/>
<evidence type="ECO:0000313" key="1">
    <source>
        <dbReference type="EMBL" id="GLV56039.1"/>
    </source>
</evidence>
<dbReference type="Proteomes" id="UP001344906">
    <property type="component" value="Unassembled WGS sequence"/>
</dbReference>
<gene>
    <name evidence="1" type="ORF">KDH_28830</name>
</gene>
<organism evidence="1 2">
    <name type="scientific">Dictyobacter halimunensis</name>
    <dbReference type="NCBI Taxonomy" id="3026934"/>
    <lineage>
        <taxon>Bacteria</taxon>
        <taxon>Bacillati</taxon>
        <taxon>Chloroflexota</taxon>
        <taxon>Ktedonobacteria</taxon>
        <taxon>Ktedonobacterales</taxon>
        <taxon>Dictyobacteraceae</taxon>
        <taxon>Dictyobacter</taxon>
    </lineage>
</organism>
<dbReference type="InterPro" id="IPR009057">
    <property type="entry name" value="Homeodomain-like_sf"/>
</dbReference>
<name>A0ABQ6FP97_9CHLR</name>
<accession>A0ABQ6FP97</accession>
<dbReference type="Pfam" id="PF13565">
    <property type="entry name" value="HTH_32"/>
    <property type="match status" value="1"/>
</dbReference>
<evidence type="ECO:0000313" key="2">
    <source>
        <dbReference type="Proteomes" id="UP001344906"/>
    </source>
</evidence>
<dbReference type="EMBL" id="BSRI01000001">
    <property type="protein sequence ID" value="GLV56039.1"/>
    <property type="molecule type" value="Genomic_DNA"/>
</dbReference>
<sequence>MVLIHQVNLTEEERKQLHDLLKVGEHPARTIVRGYILLLAHQGKSDDDIAQTLEVGRATVQRVRKRYCQKGLAYALNELPRPGAKPRLDGRQEAYLIALACSDAPEGRTCWTLQLLANKLVELHIVEEISDETVRRVLKKTTSSPGSKKSGAFPR</sequence>